<protein>
    <submittedName>
        <fullName evidence="1">Uncharacterized protein</fullName>
    </submittedName>
</protein>
<dbReference type="Proteomes" id="UP000243250">
    <property type="component" value="Unassembled WGS sequence"/>
</dbReference>
<evidence type="ECO:0000313" key="1">
    <source>
        <dbReference type="EMBL" id="SFR32105.1"/>
    </source>
</evidence>
<name>A0A1I6FQ86_9EURY</name>
<sequence length="55" mass="5667">MGKRAILTLLTCLVSVPFVTAPTAETVGVGLFLAAIGVYATAESVGRRVATRVAF</sequence>
<evidence type="ECO:0000313" key="2">
    <source>
        <dbReference type="Proteomes" id="UP000243250"/>
    </source>
</evidence>
<proteinExistence type="predicted"/>
<dbReference type="EMBL" id="FOYS01000001">
    <property type="protein sequence ID" value="SFR32105.1"/>
    <property type="molecule type" value="Genomic_DNA"/>
</dbReference>
<dbReference type="RefSeq" id="WP_175501320.1">
    <property type="nucleotide sequence ID" value="NZ_FOYS01000001.1"/>
</dbReference>
<gene>
    <name evidence="1" type="ORF">SAMN04488124_0062</name>
</gene>
<organism evidence="1 2">
    <name type="scientific">Halogeometricum limi</name>
    <dbReference type="NCBI Taxonomy" id="555875"/>
    <lineage>
        <taxon>Archaea</taxon>
        <taxon>Methanobacteriati</taxon>
        <taxon>Methanobacteriota</taxon>
        <taxon>Stenosarchaea group</taxon>
        <taxon>Halobacteria</taxon>
        <taxon>Halobacteriales</taxon>
        <taxon>Haloferacaceae</taxon>
        <taxon>Halogeometricum</taxon>
    </lineage>
</organism>
<reference evidence="2" key="1">
    <citation type="submission" date="2016-10" db="EMBL/GenBank/DDBJ databases">
        <authorList>
            <person name="Varghese N."/>
            <person name="Submissions S."/>
        </authorList>
    </citation>
    <scope>NUCLEOTIDE SEQUENCE [LARGE SCALE GENOMIC DNA]</scope>
    <source>
        <strain evidence="2">CGMCC 1.8711</strain>
    </source>
</reference>
<accession>A0A1I6FQ86</accession>
<dbReference type="AlphaFoldDB" id="A0A1I6FQ86"/>
<keyword evidence="2" id="KW-1185">Reference proteome</keyword>